<reference evidence="5" key="1">
    <citation type="submission" date="2023-07" db="EMBL/GenBank/DDBJ databases">
        <title>Conexibacter stalactiti sp. nov., isolated from stalactites in a lava cave and emended description of the genus Conexibacter.</title>
        <authorList>
            <person name="Lee S.D."/>
        </authorList>
    </citation>
    <scope>NUCLEOTIDE SEQUENCE [LARGE SCALE GENOMIC DNA]</scope>
    <source>
        <strain evidence="5">KCTC 39840</strain>
    </source>
</reference>
<dbReference type="InterPro" id="IPR002347">
    <property type="entry name" value="SDR_fam"/>
</dbReference>
<dbReference type="InterPro" id="IPR057326">
    <property type="entry name" value="KR_dom"/>
</dbReference>
<dbReference type="PANTHER" id="PTHR43639:SF1">
    <property type="entry name" value="SHORT-CHAIN DEHYDROGENASE_REDUCTASE FAMILY PROTEIN"/>
    <property type="match status" value="1"/>
</dbReference>
<evidence type="ECO:0000313" key="4">
    <source>
        <dbReference type="EMBL" id="MDW5597930.1"/>
    </source>
</evidence>
<organism evidence="4 5">
    <name type="scientific">Conexibacter stalactiti</name>
    <dbReference type="NCBI Taxonomy" id="1940611"/>
    <lineage>
        <taxon>Bacteria</taxon>
        <taxon>Bacillati</taxon>
        <taxon>Actinomycetota</taxon>
        <taxon>Thermoleophilia</taxon>
        <taxon>Solirubrobacterales</taxon>
        <taxon>Conexibacteraceae</taxon>
        <taxon>Conexibacter</taxon>
    </lineage>
</organism>
<dbReference type="PRINTS" id="PR00080">
    <property type="entry name" value="SDRFAMILY"/>
</dbReference>
<keyword evidence="2" id="KW-0560">Oxidoreductase</keyword>
<dbReference type="Gene3D" id="3.40.50.720">
    <property type="entry name" value="NAD(P)-binding Rossmann-like Domain"/>
    <property type="match status" value="1"/>
</dbReference>
<dbReference type="SMART" id="SM00822">
    <property type="entry name" value="PKS_KR"/>
    <property type="match status" value="1"/>
</dbReference>
<dbReference type="InterPro" id="IPR036291">
    <property type="entry name" value="NAD(P)-bd_dom_sf"/>
</dbReference>
<name>A0ABU4HXI0_9ACTN</name>
<dbReference type="RefSeq" id="WP_318600400.1">
    <property type="nucleotide sequence ID" value="NZ_JAWSTH010000110.1"/>
</dbReference>
<reference evidence="4 5" key="2">
    <citation type="submission" date="2023-10" db="EMBL/GenBank/DDBJ databases">
        <authorList>
            <person name="Han X.F."/>
        </authorList>
    </citation>
    <scope>NUCLEOTIDE SEQUENCE [LARGE SCALE GENOMIC DNA]</scope>
    <source>
        <strain evidence="4 5">KCTC 39840</strain>
    </source>
</reference>
<accession>A0ABU4HXI0</accession>
<dbReference type="EMBL" id="JAWSTH010000110">
    <property type="protein sequence ID" value="MDW5597930.1"/>
    <property type="molecule type" value="Genomic_DNA"/>
</dbReference>
<evidence type="ECO:0000259" key="3">
    <source>
        <dbReference type="SMART" id="SM00822"/>
    </source>
</evidence>
<comment type="similarity">
    <text evidence="1">Belongs to the short-chain dehydrogenases/reductases (SDR) family.</text>
</comment>
<dbReference type="SUPFAM" id="SSF51735">
    <property type="entry name" value="NAD(P)-binding Rossmann-fold domains"/>
    <property type="match status" value="1"/>
</dbReference>
<feature type="domain" description="Ketoreductase" evidence="3">
    <location>
        <begin position="7"/>
        <end position="195"/>
    </location>
</feature>
<protein>
    <submittedName>
        <fullName evidence="4">SDR family oxidoreductase</fullName>
    </submittedName>
</protein>
<comment type="caution">
    <text evidence="4">The sequence shown here is derived from an EMBL/GenBank/DDBJ whole genome shotgun (WGS) entry which is preliminary data.</text>
</comment>
<evidence type="ECO:0000313" key="5">
    <source>
        <dbReference type="Proteomes" id="UP001284601"/>
    </source>
</evidence>
<evidence type="ECO:0000256" key="1">
    <source>
        <dbReference type="ARBA" id="ARBA00006484"/>
    </source>
</evidence>
<dbReference type="Proteomes" id="UP001284601">
    <property type="component" value="Unassembled WGS sequence"/>
</dbReference>
<gene>
    <name evidence="4" type="ORF">R7226_26485</name>
</gene>
<dbReference type="Pfam" id="PF13561">
    <property type="entry name" value="adh_short_C2"/>
    <property type="match status" value="1"/>
</dbReference>
<sequence>MHDLTGRTVLLTGASKGIGAATAEALGAAGANLVAHYGGDRAGAEAATAAIPAERKLLVQADLADGAAVRRMWEEAVAWQGRVDVLVNNAAVMLDSPLASNDEEWDDAWTRSLDVNVKGPALLLRAATRHHVEHGGGVIVTFSSWAAQRGAGNPDLIAYSASKAAIKAATQTIARAHAADGVLAYVIAPGIVRTQMSEVSAQRTGGEEALTASLAMKEWVPPSDLADLVTYLASGGCRHLTGATLDVNGASYVR</sequence>
<keyword evidence="5" id="KW-1185">Reference proteome</keyword>
<proteinExistence type="inferred from homology"/>
<dbReference type="CDD" id="cd05233">
    <property type="entry name" value="SDR_c"/>
    <property type="match status" value="1"/>
</dbReference>
<dbReference type="PRINTS" id="PR00081">
    <property type="entry name" value="GDHRDH"/>
</dbReference>
<dbReference type="PANTHER" id="PTHR43639">
    <property type="entry name" value="OXIDOREDUCTASE, SHORT-CHAIN DEHYDROGENASE/REDUCTASE FAMILY (AFU_ORTHOLOGUE AFUA_5G02870)"/>
    <property type="match status" value="1"/>
</dbReference>
<evidence type="ECO:0000256" key="2">
    <source>
        <dbReference type="ARBA" id="ARBA00023002"/>
    </source>
</evidence>